<name>A0A8J1MBD5_XENLA</name>
<sequence>METGFWCLFAGRGYYHQHKEWHRGPTQAQPANMSYFKVLLSDLAQTCLDLEQIKSEHTKDHEQISRSFERTLLSILKQEQTILTLVEEEHRRLKDQLSSVQKANELALQNGVFEINTMVHEISTISSQLKQMLATSCDSDPVVKEIQKRVATIFARKKSINVRLQKVHFTPHPLMSLSLGEINCEGQSLGFSIPCFKPKGQTQSDLSGSVLLLNETPPWEERSQSSNDTGCVSVKIILGDESDQDSVSSTKGPDMEVAVHKQVNTSPREQAVKEADNGAQSPRTATKIWNSDIKQSPSKQSLSTGIRGGKVQRVVSEGHSMTPKSDSCTTNHLHKESQVLKGLTMVVTSANGEKNLTNSRSTKTRDTIDSKVPQTHQQPMNSPAVPIKSHTPLSRTAVVRNPGSTVFRVPKIITPPKNGLQGAPHTSRTSISQTDLNSFTKQNGHLLTLVPDHETVFKATATYVCDNSSDEGLEEGPRERDPKTCREEAIRVSRVPSAKKDSDGEHAARWMSVDVSSCTDSNDEIHSTRSYQNTQHKPYGSITEPPLSSPPDDNDLPSECPPRLPSPAESVQSSYTFIIESPRRRDATDCGHKPRSFFRLASKDTSKGRPVISASDASSSNNAHALKPKQHRRVQSAGSLPGSLHQGINRNRRTVQGTSAQKSVLRSASLPYIERLSRHRNSRPHRPLSASDRRDSSSSASSCWSNPRTLVSSAPPGSSRVYGRLSQNKVKSARASRGQLTYKVDGFSKSESNLLDCQRANGEKPKGLVRQFGKFGSGRAELNLPHGLYATKAGSLYVVDYGNRRLQIMNPRGKILQQIALEAKNYFDVAVSNRGLVALTNSTDRTVEVYNKHGRLLQVISKNFGAPRGITTNYQDEFIVADMKLGTICTLILHPVTGCQKESTIIPGFNKPYLVASNSQGLLAITERGLDGGCCVKVLREDWQILKILGLKENPGPKLCNPWGVCIDSEGGVLVADWGNTHSIVYYPPKRPAKVLVSEGLSSPRGLALWQDTLLLVADSMHNCIKVFQYQDM</sequence>
<dbReference type="PANTHER" id="PTHR24104:SF53">
    <property type="match status" value="1"/>
</dbReference>
<protein>
    <submittedName>
        <fullName evidence="6">Uncharacterized protein LOC121400068 isoform X1</fullName>
    </submittedName>
</protein>
<dbReference type="GeneID" id="121400068"/>
<dbReference type="GO" id="GO:0043161">
    <property type="term" value="P:proteasome-mediated ubiquitin-dependent protein catabolic process"/>
    <property type="evidence" value="ECO:0000318"/>
    <property type="project" value="GO_Central"/>
</dbReference>
<feature type="coiled-coil region" evidence="3">
    <location>
        <begin position="76"/>
        <end position="110"/>
    </location>
</feature>
<dbReference type="Pfam" id="PF01436">
    <property type="entry name" value="NHL"/>
    <property type="match status" value="1"/>
</dbReference>
<dbReference type="RefSeq" id="XP_041438666.1">
    <property type="nucleotide sequence ID" value="XM_041582732.1"/>
</dbReference>
<feature type="region of interest" description="Disordered" evidence="4">
    <location>
        <begin position="411"/>
        <end position="431"/>
    </location>
</feature>
<gene>
    <name evidence="6" type="primary">LOC121400068</name>
</gene>
<dbReference type="GO" id="GO:0000209">
    <property type="term" value="P:protein polyubiquitination"/>
    <property type="evidence" value="ECO:0000318"/>
    <property type="project" value="GO_Central"/>
</dbReference>
<keyword evidence="5" id="KW-1185">Reference proteome</keyword>
<dbReference type="FunFam" id="2.120.10.30:FF:000226">
    <property type="entry name" value="Uncharacterized protein"/>
    <property type="match status" value="1"/>
</dbReference>
<dbReference type="InterPro" id="IPR011042">
    <property type="entry name" value="6-blade_b-propeller_TolB-like"/>
</dbReference>
<feature type="region of interest" description="Disordered" evidence="4">
    <location>
        <begin position="515"/>
        <end position="735"/>
    </location>
</feature>
<feature type="compositionally biased region" description="Low complexity" evidence="4">
    <location>
        <begin position="613"/>
        <end position="625"/>
    </location>
</feature>
<feature type="region of interest" description="Disordered" evidence="4">
    <location>
        <begin position="266"/>
        <end position="286"/>
    </location>
</feature>
<evidence type="ECO:0000256" key="3">
    <source>
        <dbReference type="SAM" id="Coils"/>
    </source>
</evidence>
<proteinExistence type="predicted"/>
<feature type="compositionally biased region" description="Polar residues" evidence="4">
    <location>
        <begin position="646"/>
        <end position="666"/>
    </location>
</feature>
<feature type="repeat" description="NHL" evidence="2">
    <location>
        <begin position="959"/>
        <end position="990"/>
    </location>
</feature>
<dbReference type="PROSITE" id="PS51125">
    <property type="entry name" value="NHL"/>
    <property type="match status" value="2"/>
</dbReference>
<organism evidence="5 6">
    <name type="scientific">Xenopus laevis</name>
    <name type="common">African clawed frog</name>
    <dbReference type="NCBI Taxonomy" id="8355"/>
    <lineage>
        <taxon>Eukaryota</taxon>
        <taxon>Metazoa</taxon>
        <taxon>Chordata</taxon>
        <taxon>Craniata</taxon>
        <taxon>Vertebrata</taxon>
        <taxon>Euteleostomi</taxon>
        <taxon>Amphibia</taxon>
        <taxon>Batrachia</taxon>
        <taxon>Anura</taxon>
        <taxon>Pipoidea</taxon>
        <taxon>Pipidae</taxon>
        <taxon>Xenopodinae</taxon>
        <taxon>Xenopus</taxon>
        <taxon>Xenopus</taxon>
    </lineage>
</organism>
<reference evidence="6" key="1">
    <citation type="submission" date="2025-08" db="UniProtKB">
        <authorList>
            <consortium name="RefSeq"/>
        </authorList>
    </citation>
    <scope>IDENTIFICATION</scope>
    <source>
        <strain evidence="6">J_2021</strain>
        <tissue evidence="6">Erythrocytes</tissue>
    </source>
</reference>
<dbReference type="Proteomes" id="UP000186698">
    <property type="component" value="Chromosome 2L"/>
</dbReference>
<evidence type="ECO:0000313" key="5">
    <source>
        <dbReference type="Proteomes" id="UP000186698"/>
    </source>
</evidence>
<evidence type="ECO:0000256" key="4">
    <source>
        <dbReference type="SAM" id="MobiDB-lite"/>
    </source>
</evidence>
<feature type="compositionally biased region" description="Basic and acidic residues" evidence="4">
    <location>
        <begin position="581"/>
        <end position="592"/>
    </location>
</feature>
<feature type="compositionally biased region" description="Polar residues" evidence="4">
    <location>
        <begin position="703"/>
        <end position="716"/>
    </location>
</feature>
<feature type="region of interest" description="Disordered" evidence="4">
    <location>
        <begin position="467"/>
        <end position="486"/>
    </location>
</feature>
<dbReference type="GO" id="GO:0061630">
    <property type="term" value="F:ubiquitin protein ligase activity"/>
    <property type="evidence" value="ECO:0000318"/>
    <property type="project" value="GO_Central"/>
</dbReference>
<dbReference type="InterPro" id="IPR050952">
    <property type="entry name" value="TRIM-NHL_E3_ligases"/>
</dbReference>
<dbReference type="PANTHER" id="PTHR24104">
    <property type="entry name" value="E3 UBIQUITIN-PROTEIN LIGASE NHLRC1-RELATED"/>
    <property type="match status" value="1"/>
</dbReference>
<keyword evidence="3" id="KW-0175">Coiled coil</keyword>
<evidence type="ECO:0000256" key="2">
    <source>
        <dbReference type="PROSITE-ProRule" id="PRU00504"/>
    </source>
</evidence>
<dbReference type="OrthoDB" id="10020332at2759"/>
<feature type="repeat" description="NHL" evidence="2">
    <location>
        <begin position="769"/>
        <end position="812"/>
    </location>
</feature>
<evidence type="ECO:0000313" key="6">
    <source>
        <dbReference type="RefSeq" id="XP_041438666.1"/>
    </source>
</evidence>
<accession>A0A8J1MBD5</accession>
<dbReference type="AlphaFoldDB" id="A0A8J1MBD5"/>
<feature type="compositionally biased region" description="Polar residues" evidence="4">
    <location>
        <begin position="372"/>
        <end position="381"/>
    </location>
</feature>
<keyword evidence="1" id="KW-0677">Repeat</keyword>
<dbReference type="Gene3D" id="2.120.10.30">
    <property type="entry name" value="TolB, C-terminal domain"/>
    <property type="match status" value="1"/>
</dbReference>
<dbReference type="KEGG" id="xla:121400068"/>
<feature type="compositionally biased region" description="Basic and acidic residues" evidence="4">
    <location>
        <begin position="475"/>
        <end position="486"/>
    </location>
</feature>
<feature type="region of interest" description="Disordered" evidence="4">
    <location>
        <begin position="354"/>
        <end position="388"/>
    </location>
</feature>
<feature type="compositionally biased region" description="Basic residues" evidence="4">
    <location>
        <begin position="677"/>
        <end position="686"/>
    </location>
</feature>
<dbReference type="SUPFAM" id="SSF101898">
    <property type="entry name" value="NHL repeat"/>
    <property type="match status" value="1"/>
</dbReference>
<evidence type="ECO:0000256" key="1">
    <source>
        <dbReference type="ARBA" id="ARBA00022737"/>
    </source>
</evidence>
<dbReference type="CTD" id="121400068"/>
<dbReference type="InterPro" id="IPR001258">
    <property type="entry name" value="NHL_repeat"/>
</dbReference>